<keyword evidence="4" id="KW-1185">Reference proteome</keyword>
<dbReference type="STRING" id="880070.Cycma_1014"/>
<evidence type="ECO:0000313" key="3">
    <source>
        <dbReference type="EMBL" id="AEL24786.1"/>
    </source>
</evidence>
<dbReference type="AlphaFoldDB" id="G0IUM3"/>
<dbReference type="Pfam" id="PF03960">
    <property type="entry name" value="ArsC"/>
    <property type="match status" value="1"/>
</dbReference>
<sequence>MSNQISSEMAVKIYGIKNCNTMKKTFTLFDTMEEGYEFNDYKKQKPDQALLESFIDKLGLDTVVNRRGTTYRKLDDETKLALDNEDTAIPILQEKSSMIKRPILVFEDGSMQAGFDEDLIRSKY</sequence>
<dbReference type="InterPro" id="IPR036249">
    <property type="entry name" value="Thioredoxin-like_sf"/>
</dbReference>
<dbReference type="InterPro" id="IPR006660">
    <property type="entry name" value="Arsenate_reductase-like"/>
</dbReference>
<dbReference type="PANTHER" id="PTHR30041:SF8">
    <property type="entry name" value="PROTEIN YFFB"/>
    <property type="match status" value="1"/>
</dbReference>
<dbReference type="Gene3D" id="3.40.30.10">
    <property type="entry name" value="Glutaredoxin"/>
    <property type="match status" value="1"/>
</dbReference>
<dbReference type="PANTHER" id="PTHR30041">
    <property type="entry name" value="ARSENATE REDUCTASE"/>
    <property type="match status" value="1"/>
</dbReference>
<accession>G0IUM3</accession>
<evidence type="ECO:0000256" key="2">
    <source>
        <dbReference type="PROSITE-ProRule" id="PRU01282"/>
    </source>
</evidence>
<reference evidence="4" key="1">
    <citation type="submission" date="2011-07" db="EMBL/GenBank/DDBJ databases">
        <title>The complete genome of Cyclobacterium marinum DSM 745.</title>
        <authorList>
            <person name="Lucas S."/>
            <person name="Han J."/>
            <person name="Lapidus A."/>
            <person name="Bruce D."/>
            <person name="Goodwin L."/>
            <person name="Pitluck S."/>
            <person name="Peters L."/>
            <person name="Kyrpides N."/>
            <person name="Mavromatis K."/>
            <person name="Ivanova N."/>
            <person name="Ovchinnikova G."/>
            <person name="Chertkov O."/>
            <person name="Detter J.C."/>
            <person name="Tapia R."/>
            <person name="Han C."/>
            <person name="Land M."/>
            <person name="Hauser L."/>
            <person name="Markowitz V."/>
            <person name="Cheng J.-F."/>
            <person name="Hugenholtz P."/>
            <person name="Woyke T."/>
            <person name="Wu D."/>
            <person name="Tindall B."/>
            <person name="Schuetze A."/>
            <person name="Brambilla E."/>
            <person name="Klenk H.-P."/>
            <person name="Eisen J.A."/>
        </authorList>
    </citation>
    <scope>NUCLEOTIDE SEQUENCE [LARGE SCALE GENOMIC DNA]</scope>
    <source>
        <strain evidence="4">ATCC 25205 / DSM 745 / LMG 13164 / NCIMB 1802</strain>
    </source>
</reference>
<name>G0IUM3_CYCMS</name>
<proteinExistence type="inferred from homology"/>
<evidence type="ECO:0000256" key="1">
    <source>
        <dbReference type="ARBA" id="ARBA00007198"/>
    </source>
</evidence>
<dbReference type="NCBIfam" id="TIGR01617">
    <property type="entry name" value="arsC_related"/>
    <property type="match status" value="1"/>
</dbReference>
<dbReference type="KEGG" id="cmr:Cycma_1014"/>
<dbReference type="EMBL" id="CP002955">
    <property type="protein sequence ID" value="AEL24786.1"/>
    <property type="molecule type" value="Genomic_DNA"/>
</dbReference>
<dbReference type="HOGENOM" id="CLU_116644_2_1_10"/>
<dbReference type="Proteomes" id="UP000001635">
    <property type="component" value="Chromosome"/>
</dbReference>
<evidence type="ECO:0000313" key="4">
    <source>
        <dbReference type="Proteomes" id="UP000001635"/>
    </source>
</evidence>
<dbReference type="eggNOG" id="COG1393">
    <property type="taxonomic scope" value="Bacteria"/>
</dbReference>
<protein>
    <submittedName>
        <fullName evidence="3">ArsC family protein</fullName>
    </submittedName>
</protein>
<dbReference type="PROSITE" id="PS51353">
    <property type="entry name" value="ARSC"/>
    <property type="match status" value="1"/>
</dbReference>
<dbReference type="InterPro" id="IPR006504">
    <property type="entry name" value="Tscrpt_reg_Spx/MgsR"/>
</dbReference>
<gene>
    <name evidence="3" type="ordered locus">Cycma_1014</name>
</gene>
<comment type="similarity">
    <text evidence="1 2">Belongs to the ArsC family.</text>
</comment>
<organism evidence="3 4">
    <name type="scientific">Cyclobacterium marinum (strain ATCC 25205 / DSM 745 / LMG 13164 / NCIMB 1802)</name>
    <name type="common">Flectobacillus marinus</name>
    <dbReference type="NCBI Taxonomy" id="880070"/>
    <lineage>
        <taxon>Bacteria</taxon>
        <taxon>Pseudomonadati</taxon>
        <taxon>Bacteroidota</taxon>
        <taxon>Cytophagia</taxon>
        <taxon>Cytophagales</taxon>
        <taxon>Cyclobacteriaceae</taxon>
        <taxon>Cyclobacterium</taxon>
    </lineage>
</organism>
<dbReference type="SUPFAM" id="SSF52833">
    <property type="entry name" value="Thioredoxin-like"/>
    <property type="match status" value="1"/>
</dbReference>